<gene>
    <name evidence="1" type="ORF">S06H3_23595</name>
</gene>
<comment type="caution">
    <text evidence="1">The sequence shown here is derived from an EMBL/GenBank/DDBJ whole genome shotgun (WGS) entry which is preliminary data.</text>
</comment>
<evidence type="ECO:0000313" key="1">
    <source>
        <dbReference type="EMBL" id="GAI08831.1"/>
    </source>
</evidence>
<feature type="non-terminal residue" evidence="1">
    <location>
        <position position="1"/>
    </location>
</feature>
<dbReference type="AlphaFoldDB" id="X1LSN6"/>
<protein>
    <submittedName>
        <fullName evidence="1">Uncharacterized protein</fullName>
    </submittedName>
</protein>
<sequence>SIDKLIKCLKSEYEQSDESVITPEFENFWQVFQKYLKDNETN</sequence>
<dbReference type="EMBL" id="BARV01012862">
    <property type="protein sequence ID" value="GAI08831.1"/>
    <property type="molecule type" value="Genomic_DNA"/>
</dbReference>
<accession>X1LSN6</accession>
<reference evidence="1" key="1">
    <citation type="journal article" date="2014" name="Front. Microbiol.">
        <title>High frequency of phylogenetically diverse reductive dehalogenase-homologous genes in deep subseafloor sedimentary metagenomes.</title>
        <authorList>
            <person name="Kawai M."/>
            <person name="Futagami T."/>
            <person name="Toyoda A."/>
            <person name="Takaki Y."/>
            <person name="Nishi S."/>
            <person name="Hori S."/>
            <person name="Arai W."/>
            <person name="Tsubouchi T."/>
            <person name="Morono Y."/>
            <person name="Uchiyama I."/>
            <person name="Ito T."/>
            <person name="Fujiyama A."/>
            <person name="Inagaki F."/>
            <person name="Takami H."/>
        </authorList>
    </citation>
    <scope>NUCLEOTIDE SEQUENCE</scope>
    <source>
        <strain evidence="1">Expedition CK06-06</strain>
    </source>
</reference>
<name>X1LSN6_9ZZZZ</name>
<proteinExistence type="predicted"/>
<organism evidence="1">
    <name type="scientific">marine sediment metagenome</name>
    <dbReference type="NCBI Taxonomy" id="412755"/>
    <lineage>
        <taxon>unclassified sequences</taxon>
        <taxon>metagenomes</taxon>
        <taxon>ecological metagenomes</taxon>
    </lineage>
</organism>